<accession>A0ABP6RNV1</accession>
<dbReference type="Proteomes" id="UP001500483">
    <property type="component" value="Unassembled WGS sequence"/>
</dbReference>
<dbReference type="PANTHER" id="PTHR34400:SF4">
    <property type="entry name" value="MEMBRANE PROTEIN"/>
    <property type="match status" value="1"/>
</dbReference>
<dbReference type="PROSITE" id="PS00018">
    <property type="entry name" value="EF_HAND_1"/>
    <property type="match status" value="1"/>
</dbReference>
<dbReference type="RefSeq" id="WP_258348250.1">
    <property type="nucleotide sequence ID" value="NZ_BAAAYK010000038.1"/>
</dbReference>
<dbReference type="Gene3D" id="1.20.1260.10">
    <property type="match status" value="1"/>
</dbReference>
<dbReference type="EMBL" id="BAAAYK010000038">
    <property type="protein sequence ID" value="GAA3356644.1"/>
    <property type="molecule type" value="Genomic_DNA"/>
</dbReference>
<protein>
    <recommendedName>
        <fullName evidence="1">Iminophenyl-pyruvate dimer synthase domain-containing protein</fullName>
    </recommendedName>
</protein>
<dbReference type="InterPro" id="IPR012347">
    <property type="entry name" value="Ferritin-like"/>
</dbReference>
<organism evidence="2 3">
    <name type="scientific">Saccharopolyspora gregorii</name>
    <dbReference type="NCBI Taxonomy" id="33914"/>
    <lineage>
        <taxon>Bacteria</taxon>
        <taxon>Bacillati</taxon>
        <taxon>Actinomycetota</taxon>
        <taxon>Actinomycetes</taxon>
        <taxon>Pseudonocardiales</taxon>
        <taxon>Pseudonocardiaceae</taxon>
        <taxon>Saccharopolyspora</taxon>
    </lineage>
</organism>
<name>A0ABP6RNV1_9PSEU</name>
<evidence type="ECO:0000313" key="3">
    <source>
        <dbReference type="Proteomes" id="UP001500483"/>
    </source>
</evidence>
<sequence length="911" mass="100365">MTYLGHPRLNFAGTFQSDAATVNNAQPYFDNDLFEPRFHWRMKLPDVNGLWNPGGSNALRLHDLRITSACYADGRTLTSKADDPALEGTVRDDDLRANGKFVDLDPENQLVSEIYGLRMRLLDAAGGQLLKADYAVAAMDEMWMRATLPSGRGDPAAVYHSVLTNLEWADPLESAILREIRDTTDDGTLSIKFNMDGVEDGIEEWSDDLTYGRMVGSIGPYRSGQPKHWAGARVLSPVEGAPFHHAPCRVDGSGIVFVDLGNSIRASTRGGPLVELPALSLAALDENGTPEVLAPLDGIDQGFYERTAAIVTARPAAGQHEAVAGRRLAVVDDARPPKVLLAEPHDGGTLHADKYVFRLHPEEGHDTATVDFRAFRFGQPAAHTDIALGTGEESDVVEFPRSVTTDEQGRARITLTGRDPGHPRPMLDGLTVRIPYRFAARPDAPSGHLSVRVFDRYTGPERPTWNRDVRPIFQRYANLYPVMHDLFDLGNYHHVTRHGTYIRRTMLAPLESPNHMPVTRDLSPGKRDMIVKWLRTEPAPPVMEIGSPEELRAVLQQAVLVEQATVPPYLAALLSIKAGHNVRIAETIRGVVIEEMQHMAQVCNLLNAVGGAPQIGRPGLVPTYPGKLPGPVLPDLTVRLRKLSREHVKDVFMAIEQPDHPTVDGALFRGSVIAPDSVRLDRSGSVLEADDGAMRALEDWFNRAEYTPQTIGWFYNQIARAICELDDGGSLFTGDPARQVSWPDAPGTLYKVTDKRSALLAIYQIIEEGEGSPHDLDGDGVLDPDEFGHYYRFQEIVEGRRLIRNERGAWVFEGAEVPFDPAGVHPVVDDADTYRLPADSPGRRESVACDESYTNMLTALHRVFNGHPDELDDSVGLMYQLQVQAKKLHDMPSGDGDTVLGPAFQSPGVEF</sequence>
<reference evidence="3" key="1">
    <citation type="journal article" date="2019" name="Int. J. Syst. Evol. Microbiol.">
        <title>The Global Catalogue of Microorganisms (GCM) 10K type strain sequencing project: providing services to taxonomists for standard genome sequencing and annotation.</title>
        <authorList>
            <consortium name="The Broad Institute Genomics Platform"/>
            <consortium name="The Broad Institute Genome Sequencing Center for Infectious Disease"/>
            <person name="Wu L."/>
            <person name="Ma J."/>
        </authorList>
    </citation>
    <scope>NUCLEOTIDE SEQUENCE [LARGE SCALE GENOMIC DNA]</scope>
    <source>
        <strain evidence="3">JCM 9687</strain>
    </source>
</reference>
<keyword evidence="3" id="KW-1185">Reference proteome</keyword>
<dbReference type="Pfam" id="PF12902">
    <property type="entry name" value="Ferritin-like"/>
    <property type="match status" value="1"/>
</dbReference>
<gene>
    <name evidence="2" type="ORF">GCM10020366_21490</name>
</gene>
<proteinExistence type="predicted"/>
<feature type="domain" description="Iminophenyl-pyruvate dimer synthase" evidence="1">
    <location>
        <begin position="555"/>
        <end position="797"/>
    </location>
</feature>
<dbReference type="PANTHER" id="PTHR34400">
    <property type="match status" value="1"/>
</dbReference>
<comment type="caution">
    <text evidence="2">The sequence shown here is derived from an EMBL/GenBank/DDBJ whole genome shotgun (WGS) entry which is preliminary data.</text>
</comment>
<dbReference type="InterPro" id="IPR018247">
    <property type="entry name" value="EF_Hand_1_Ca_BS"/>
</dbReference>
<evidence type="ECO:0000259" key="1">
    <source>
        <dbReference type="Pfam" id="PF12902"/>
    </source>
</evidence>
<dbReference type="InterPro" id="IPR026820">
    <property type="entry name" value="VioB/RebD_dom"/>
</dbReference>
<evidence type="ECO:0000313" key="2">
    <source>
        <dbReference type="EMBL" id="GAA3356644.1"/>
    </source>
</evidence>